<dbReference type="Pfam" id="PF12146">
    <property type="entry name" value="Hydrolase_4"/>
    <property type="match status" value="1"/>
</dbReference>
<dbReference type="InterPro" id="IPR029058">
    <property type="entry name" value="AB_hydrolase_fold"/>
</dbReference>
<evidence type="ECO:0000313" key="2">
    <source>
        <dbReference type="EMBL" id="MDN5201722.1"/>
    </source>
</evidence>
<gene>
    <name evidence="2" type="ORF">QQ008_10125</name>
</gene>
<keyword evidence="3" id="KW-1185">Reference proteome</keyword>
<dbReference type="InterPro" id="IPR022742">
    <property type="entry name" value="Hydrolase_4"/>
</dbReference>
<accession>A0ABT8KNW0</accession>
<feature type="domain" description="Serine aminopeptidase S33" evidence="1">
    <location>
        <begin position="47"/>
        <end position="131"/>
    </location>
</feature>
<organism evidence="2 3">
    <name type="scientific">Splendidivirga corallicola</name>
    <dbReference type="NCBI Taxonomy" id="3051826"/>
    <lineage>
        <taxon>Bacteria</taxon>
        <taxon>Pseudomonadati</taxon>
        <taxon>Bacteroidota</taxon>
        <taxon>Cytophagia</taxon>
        <taxon>Cytophagales</taxon>
        <taxon>Splendidivirgaceae</taxon>
        <taxon>Splendidivirga</taxon>
    </lineage>
</organism>
<dbReference type="SUPFAM" id="SSF53474">
    <property type="entry name" value="alpha/beta-Hydrolases"/>
    <property type="match status" value="1"/>
</dbReference>
<dbReference type="PANTHER" id="PTHR39624:SF2">
    <property type="entry name" value="OSMC-LIKE PROTEIN"/>
    <property type="match status" value="1"/>
</dbReference>
<dbReference type="Gene3D" id="3.30.300.20">
    <property type="match status" value="1"/>
</dbReference>
<dbReference type="InterPro" id="IPR003718">
    <property type="entry name" value="OsmC/Ohr_fam"/>
</dbReference>
<dbReference type="Proteomes" id="UP001172082">
    <property type="component" value="Unassembled WGS sequence"/>
</dbReference>
<dbReference type="GO" id="GO:0016787">
    <property type="term" value="F:hydrolase activity"/>
    <property type="evidence" value="ECO:0007669"/>
    <property type="project" value="UniProtKB-KW"/>
</dbReference>
<dbReference type="Gene3D" id="3.40.50.1820">
    <property type="entry name" value="alpha/beta hydrolase"/>
    <property type="match status" value="1"/>
</dbReference>
<protein>
    <submittedName>
        <fullName evidence="2">Bifunctional alpha/beta hydrolase/OsmC family protein</fullName>
    </submittedName>
</protein>
<dbReference type="PANTHER" id="PTHR39624">
    <property type="entry name" value="PROTEIN INVOLVED IN RIMO-MEDIATED BETA-METHYLTHIOLATION OF RIBOSOMAL PROTEIN S12 YCAO"/>
    <property type="match status" value="1"/>
</dbReference>
<dbReference type="EMBL" id="JAUJEA010000003">
    <property type="protein sequence ID" value="MDN5201722.1"/>
    <property type="molecule type" value="Genomic_DNA"/>
</dbReference>
<evidence type="ECO:0000259" key="1">
    <source>
        <dbReference type="Pfam" id="PF12146"/>
    </source>
</evidence>
<dbReference type="SUPFAM" id="SSF82784">
    <property type="entry name" value="OsmC-like"/>
    <property type="match status" value="1"/>
</dbReference>
<dbReference type="Pfam" id="PF02566">
    <property type="entry name" value="OsmC"/>
    <property type="match status" value="1"/>
</dbReference>
<name>A0ABT8KNW0_9BACT</name>
<dbReference type="InterPro" id="IPR015946">
    <property type="entry name" value="KH_dom-like_a/b"/>
</dbReference>
<evidence type="ECO:0000313" key="3">
    <source>
        <dbReference type="Proteomes" id="UP001172082"/>
    </source>
</evidence>
<dbReference type="RefSeq" id="WP_346751750.1">
    <property type="nucleotide sequence ID" value="NZ_JAUJEA010000003.1"/>
</dbReference>
<reference evidence="2" key="1">
    <citation type="submission" date="2023-06" db="EMBL/GenBank/DDBJ databases">
        <title>Genomic of Parafulvivirga corallium.</title>
        <authorList>
            <person name="Wang G."/>
        </authorList>
    </citation>
    <scope>NUCLEOTIDE SEQUENCE</scope>
    <source>
        <strain evidence="2">BMA10</strain>
    </source>
</reference>
<dbReference type="InterPro" id="IPR036102">
    <property type="entry name" value="OsmC/Ohrsf"/>
</dbReference>
<sequence>MKTIKLYFENKEGITLSARLELPVGGEPQAYALFAHCFTCNKNLLAVTNISRSLTLNKIAVLRFDFTGLGESEGDFSDTNFSSNVDDLVAAAEFLQRDYRAPQILVGHSLGGAAVIQAASRLDFVKAVATIGAPSNPPHVKHLLAESLEEIKSLGEATVNLAGRTFKIKKQFVDDLEGTNMESIINRLGKALLVMHSPQDTTVEIENAAEIYSAARHPKSFISLDGADHLLSKKEDSLYAGQMIAAWAQRYIDLQDQDESNNEMQVVVETGEKGYTTIVKAGKHQFLADEPISVGGKDLGPGPYDLLASALGACTSMTLRMYADRKKWPLKEIKVYLRHGKIHAEDCENCETSTGYVDQIDREIELEGDLDQSQRERLLEIADRCPVHRTLHSEVIVKSKLR</sequence>
<proteinExistence type="predicted"/>
<keyword evidence="2" id="KW-0378">Hydrolase</keyword>
<comment type="caution">
    <text evidence="2">The sequence shown here is derived from an EMBL/GenBank/DDBJ whole genome shotgun (WGS) entry which is preliminary data.</text>
</comment>